<comment type="subcellular location">
    <subcellularLocation>
        <location evidence="1">Cell inner membrane</location>
    </subcellularLocation>
</comment>
<evidence type="ECO:0000256" key="1">
    <source>
        <dbReference type="ARBA" id="ARBA00004533"/>
    </source>
</evidence>
<keyword evidence="5 7" id="KW-1133">Transmembrane helix</keyword>
<keyword evidence="6 7" id="KW-0472">Membrane</keyword>
<dbReference type="Pfam" id="PF02470">
    <property type="entry name" value="MlaD"/>
    <property type="match status" value="1"/>
</dbReference>
<evidence type="ECO:0000256" key="7">
    <source>
        <dbReference type="SAM" id="Phobius"/>
    </source>
</evidence>
<proteinExistence type="predicted"/>
<keyword evidence="4 7" id="KW-0812">Transmembrane</keyword>
<evidence type="ECO:0000313" key="9">
    <source>
        <dbReference type="EMBL" id="AAO15369.1"/>
    </source>
</evidence>
<evidence type="ECO:0000256" key="6">
    <source>
        <dbReference type="ARBA" id="ARBA00023136"/>
    </source>
</evidence>
<evidence type="ECO:0000256" key="3">
    <source>
        <dbReference type="ARBA" id="ARBA00022519"/>
    </source>
</evidence>
<dbReference type="PANTHER" id="PTHR30462">
    <property type="entry name" value="INTERMEMBRANE TRANSPORT PROTEIN PQIB-RELATED"/>
    <property type="match status" value="1"/>
</dbReference>
<accession>Q8GHA1</accession>
<evidence type="ECO:0000256" key="4">
    <source>
        <dbReference type="ARBA" id="ARBA00022692"/>
    </source>
</evidence>
<keyword evidence="2" id="KW-1003">Cell membrane</keyword>
<evidence type="ECO:0000259" key="8">
    <source>
        <dbReference type="Pfam" id="PF02470"/>
    </source>
</evidence>
<keyword evidence="3" id="KW-0997">Cell inner membrane</keyword>
<dbReference type="GO" id="GO:0005886">
    <property type="term" value="C:plasma membrane"/>
    <property type="evidence" value="ECO:0007669"/>
    <property type="project" value="UniProtKB-SubCell"/>
</dbReference>
<evidence type="ECO:0000256" key="5">
    <source>
        <dbReference type="ARBA" id="ARBA00022989"/>
    </source>
</evidence>
<dbReference type="InterPro" id="IPR051800">
    <property type="entry name" value="PqiA-PqiB_transport"/>
</dbReference>
<name>Q8GHA1_ACTPL</name>
<protein>
    <submittedName>
        <fullName evidence="9">Membrane protein</fullName>
    </submittedName>
</protein>
<sequence length="128" mass="14560">MTDNISQPVEAKVRQPRKISPFWLLPIVAFVIGGLLFFQILKEQGEMITIRFNEGDGITAGKTVIRYQGLQIGQVKKVYFVEDLKKVEVQAEVNPEAKSVLQRTNQILVGKTECLDCRRIGLRRVGFR</sequence>
<feature type="transmembrane region" description="Helical" evidence="7">
    <location>
        <begin position="22"/>
        <end position="41"/>
    </location>
</feature>
<dbReference type="InterPro" id="IPR003399">
    <property type="entry name" value="Mce/MlaD"/>
</dbReference>
<organism evidence="9">
    <name type="scientific">Actinobacillus pleuropneumoniae</name>
    <name type="common">Haemophilus pleuropneumoniae</name>
    <dbReference type="NCBI Taxonomy" id="715"/>
    <lineage>
        <taxon>Bacteria</taxon>
        <taxon>Pseudomonadati</taxon>
        <taxon>Pseudomonadota</taxon>
        <taxon>Gammaproteobacteria</taxon>
        <taxon>Pasteurellales</taxon>
        <taxon>Pasteurellaceae</taxon>
        <taxon>Actinobacillus</taxon>
    </lineage>
</organism>
<evidence type="ECO:0000256" key="2">
    <source>
        <dbReference type="ARBA" id="ARBA00022475"/>
    </source>
</evidence>
<feature type="domain" description="Mce/MlaD" evidence="8">
    <location>
        <begin position="46"/>
        <end position="110"/>
    </location>
</feature>
<dbReference type="AlphaFoldDB" id="Q8GHA1"/>
<reference evidence="9" key="1">
    <citation type="journal article" date="2003" name="DNA Seq.">
        <title>Cloning and characterization of the Actinobacillus pleuropneumoniae fur gene and its role in regulation of ApxI and AfuABC expression.</title>
        <authorList>
            <person name="Hsu Y.M."/>
            <person name="Chin N."/>
            <person name="Chang C.F."/>
            <person name="Chang Y.F."/>
        </authorList>
    </citation>
    <scope>NUCLEOTIDE SEQUENCE</scope>
</reference>
<dbReference type="PANTHER" id="PTHR30462:SF0">
    <property type="entry name" value="INTERMEMBRANE TRANSPORT PROTEIN YEBT"/>
    <property type="match status" value="1"/>
</dbReference>
<dbReference type="EMBL" id="AF330229">
    <property type="protein sequence ID" value="AAO15369.1"/>
    <property type="molecule type" value="Genomic_DNA"/>
</dbReference>